<evidence type="ECO:0000313" key="1">
    <source>
        <dbReference type="EnsemblProtists" id="PYU1_T013751"/>
    </source>
</evidence>
<dbReference type="STRING" id="431595.K3X952"/>
<sequence>MASNLFSFQMLRGAMHEVVSEKVWTPFDVLTEYEARHEAVSLKSVLNHFISDVFARIGFGVEQRPMENGVNGYAISDFCRCIQDRLPRRAHAFFAADVVLAPEALFQPRRREVVR</sequence>
<dbReference type="GO" id="GO:0016705">
    <property type="term" value="F:oxidoreductase activity, acting on paired donors, with incorporation or reduction of molecular oxygen"/>
    <property type="evidence" value="ECO:0007669"/>
    <property type="project" value="InterPro"/>
</dbReference>
<dbReference type="SUPFAM" id="SSF48264">
    <property type="entry name" value="Cytochrome P450"/>
    <property type="match status" value="1"/>
</dbReference>
<dbReference type="VEuPathDB" id="FungiDB:PYU1_G013722"/>
<dbReference type="AlphaFoldDB" id="K3X952"/>
<dbReference type="EnsemblProtists" id="PYU1_T013751">
    <property type="protein sequence ID" value="PYU1_T013751"/>
    <property type="gene ID" value="PYU1_G013722"/>
</dbReference>
<accession>K3X952</accession>
<dbReference type="Proteomes" id="UP000019132">
    <property type="component" value="Unassembled WGS sequence"/>
</dbReference>
<dbReference type="InterPro" id="IPR036396">
    <property type="entry name" value="Cyt_P450_sf"/>
</dbReference>
<organism evidence="1 2">
    <name type="scientific">Globisporangium ultimum (strain ATCC 200006 / CBS 805.95 / DAOM BR144)</name>
    <name type="common">Pythium ultimum</name>
    <dbReference type="NCBI Taxonomy" id="431595"/>
    <lineage>
        <taxon>Eukaryota</taxon>
        <taxon>Sar</taxon>
        <taxon>Stramenopiles</taxon>
        <taxon>Oomycota</taxon>
        <taxon>Peronosporomycetes</taxon>
        <taxon>Pythiales</taxon>
        <taxon>Pythiaceae</taxon>
        <taxon>Globisporangium</taxon>
    </lineage>
</organism>
<protein>
    <submittedName>
        <fullName evidence="1">Uncharacterized protein</fullName>
    </submittedName>
</protein>
<dbReference type="GO" id="GO:0020037">
    <property type="term" value="F:heme binding"/>
    <property type="evidence" value="ECO:0007669"/>
    <property type="project" value="InterPro"/>
</dbReference>
<reference evidence="2" key="2">
    <citation type="submission" date="2010-04" db="EMBL/GenBank/DDBJ databases">
        <authorList>
            <person name="Buell R."/>
            <person name="Hamilton J."/>
            <person name="Hostetler J."/>
        </authorList>
    </citation>
    <scope>NUCLEOTIDE SEQUENCE [LARGE SCALE GENOMIC DNA]</scope>
    <source>
        <strain evidence="2">DAOM:BR144</strain>
    </source>
</reference>
<reference evidence="2" key="1">
    <citation type="journal article" date="2010" name="Genome Biol.">
        <title>Genome sequence of the necrotrophic plant pathogen Pythium ultimum reveals original pathogenicity mechanisms and effector repertoire.</title>
        <authorList>
            <person name="Levesque C.A."/>
            <person name="Brouwer H."/>
            <person name="Cano L."/>
            <person name="Hamilton J.P."/>
            <person name="Holt C."/>
            <person name="Huitema E."/>
            <person name="Raffaele S."/>
            <person name="Robideau G.P."/>
            <person name="Thines M."/>
            <person name="Win J."/>
            <person name="Zerillo M.M."/>
            <person name="Beakes G.W."/>
            <person name="Boore J.L."/>
            <person name="Busam D."/>
            <person name="Dumas B."/>
            <person name="Ferriera S."/>
            <person name="Fuerstenberg S.I."/>
            <person name="Gachon C.M."/>
            <person name="Gaulin E."/>
            <person name="Govers F."/>
            <person name="Grenville-Briggs L."/>
            <person name="Horner N."/>
            <person name="Hostetler J."/>
            <person name="Jiang R.H."/>
            <person name="Johnson J."/>
            <person name="Krajaejun T."/>
            <person name="Lin H."/>
            <person name="Meijer H.J."/>
            <person name="Moore B."/>
            <person name="Morris P."/>
            <person name="Phuntmart V."/>
            <person name="Puiu D."/>
            <person name="Shetty J."/>
            <person name="Stajich J.E."/>
            <person name="Tripathy S."/>
            <person name="Wawra S."/>
            <person name="van West P."/>
            <person name="Whitty B.R."/>
            <person name="Coutinho P.M."/>
            <person name="Henrissat B."/>
            <person name="Martin F."/>
            <person name="Thomas P.D."/>
            <person name="Tyler B.M."/>
            <person name="De Vries R.P."/>
            <person name="Kamoun S."/>
            <person name="Yandell M."/>
            <person name="Tisserat N."/>
            <person name="Buell C.R."/>
        </authorList>
    </citation>
    <scope>NUCLEOTIDE SEQUENCE</scope>
    <source>
        <strain evidence="2">DAOM:BR144</strain>
    </source>
</reference>
<reference evidence="1" key="3">
    <citation type="submission" date="2015-02" db="UniProtKB">
        <authorList>
            <consortium name="EnsemblProtists"/>
        </authorList>
    </citation>
    <scope>IDENTIFICATION</scope>
    <source>
        <strain evidence="1">DAOM BR144</strain>
    </source>
</reference>
<dbReference type="GO" id="GO:0004497">
    <property type="term" value="F:monooxygenase activity"/>
    <property type="evidence" value="ECO:0007669"/>
    <property type="project" value="InterPro"/>
</dbReference>
<keyword evidence="2" id="KW-1185">Reference proteome</keyword>
<dbReference type="EMBL" id="GL376586">
    <property type="status" value="NOT_ANNOTATED_CDS"/>
    <property type="molecule type" value="Genomic_DNA"/>
</dbReference>
<evidence type="ECO:0000313" key="2">
    <source>
        <dbReference type="Proteomes" id="UP000019132"/>
    </source>
</evidence>
<dbReference type="GO" id="GO:0005506">
    <property type="term" value="F:iron ion binding"/>
    <property type="evidence" value="ECO:0007669"/>
    <property type="project" value="InterPro"/>
</dbReference>
<dbReference type="HOGENOM" id="CLU_2113841_0_0_1"/>
<dbReference type="InParanoid" id="K3X952"/>
<name>K3X952_GLOUD</name>
<proteinExistence type="predicted"/>